<keyword evidence="1" id="KW-0597">Phosphoprotein</keyword>
<feature type="region of interest" description="Disordered" evidence="2">
    <location>
        <begin position="652"/>
        <end position="687"/>
    </location>
</feature>
<reference evidence="4 5" key="1">
    <citation type="submission" date="2017-07" db="EMBL/GenBank/DDBJ databases">
        <title>Genome sequence of the Sordaria macrospora wild type strain R19027.</title>
        <authorList>
            <person name="Nowrousian M."/>
            <person name="Teichert I."/>
            <person name="Kueck U."/>
        </authorList>
    </citation>
    <scope>NUCLEOTIDE SEQUENCE [LARGE SCALE GENOMIC DNA]</scope>
    <source>
        <strain evidence="4 5">R19027</strain>
        <tissue evidence="4">Mycelium</tissue>
    </source>
</reference>
<evidence type="ECO:0000313" key="4">
    <source>
        <dbReference type="EMBL" id="KAA8630792.1"/>
    </source>
</evidence>
<dbReference type="CDD" id="cd13311">
    <property type="entry name" value="PH_Slm1"/>
    <property type="match status" value="1"/>
</dbReference>
<dbReference type="InterPro" id="IPR046868">
    <property type="entry name" value="BAR_4"/>
</dbReference>
<dbReference type="PANTHER" id="PTHR31941:SF16">
    <property type="entry name" value="PHOSPHATIDYLINOSITOL 4,5-BISPHOSPHATE-BINDING PROTEIN SLM1-RELATED"/>
    <property type="match status" value="1"/>
</dbReference>
<feature type="domain" description="PH" evidence="3">
    <location>
        <begin position="450"/>
        <end position="553"/>
    </location>
</feature>
<dbReference type="SMART" id="SM00233">
    <property type="entry name" value="PH"/>
    <property type="match status" value="1"/>
</dbReference>
<protein>
    <recommendedName>
        <fullName evidence="3">PH domain-containing protein</fullName>
    </recommendedName>
</protein>
<dbReference type="PANTHER" id="PTHR31941">
    <property type="entry name" value="CYTOSKELETAL SIGNALING PROTEIN SLM1"/>
    <property type="match status" value="1"/>
</dbReference>
<dbReference type="InterPro" id="IPR027267">
    <property type="entry name" value="AH/BAR_dom_sf"/>
</dbReference>
<dbReference type="OMA" id="MSWYEDI"/>
<dbReference type="Pfam" id="PF20399">
    <property type="entry name" value="PH_20"/>
    <property type="match status" value="1"/>
</dbReference>
<evidence type="ECO:0000256" key="1">
    <source>
        <dbReference type="ARBA" id="ARBA00022553"/>
    </source>
</evidence>
<evidence type="ECO:0000313" key="5">
    <source>
        <dbReference type="Proteomes" id="UP000433876"/>
    </source>
</evidence>
<dbReference type="VEuPathDB" id="FungiDB:SMAC_08315"/>
<dbReference type="Proteomes" id="UP000433876">
    <property type="component" value="Unassembled WGS sequence"/>
</dbReference>
<feature type="compositionally biased region" description="Basic and acidic residues" evidence="2">
    <location>
        <begin position="663"/>
        <end position="677"/>
    </location>
</feature>
<feature type="compositionally biased region" description="Low complexity" evidence="2">
    <location>
        <begin position="25"/>
        <end position="53"/>
    </location>
</feature>
<dbReference type="Pfam" id="PF20400">
    <property type="entry name" value="BAR_4"/>
    <property type="match status" value="1"/>
</dbReference>
<feature type="region of interest" description="Disordered" evidence="2">
    <location>
        <begin position="562"/>
        <end position="620"/>
    </location>
</feature>
<feature type="region of interest" description="Disordered" evidence="2">
    <location>
        <begin position="1"/>
        <end position="57"/>
    </location>
</feature>
<accession>A0A8S8ZR93</accession>
<feature type="region of interest" description="Disordered" evidence="2">
    <location>
        <begin position="111"/>
        <end position="175"/>
    </location>
</feature>
<evidence type="ECO:0000259" key="3">
    <source>
        <dbReference type="PROSITE" id="PS50003"/>
    </source>
</evidence>
<feature type="compositionally biased region" description="Low complexity" evidence="2">
    <location>
        <begin position="568"/>
        <end position="583"/>
    </location>
</feature>
<dbReference type="SUPFAM" id="SSF50729">
    <property type="entry name" value="PH domain-like"/>
    <property type="match status" value="1"/>
</dbReference>
<dbReference type="InterPro" id="IPR001849">
    <property type="entry name" value="PH_domain"/>
</dbReference>
<proteinExistence type="predicted"/>
<dbReference type="InterPro" id="IPR043453">
    <property type="entry name" value="Slm1_PH"/>
</dbReference>
<sequence>MMTARSPVGAPSPGMNFDRGQSYFPDQQQPIHEQQPQQHPPQQQAQYYGAGPDAETISNTLANTHLPQSGHDHMATAHPARFNGEWDASRRGSSIVDGARPHSTMYRTNSYAGSVNGLNGDGPASVSRSNTLKKKASLRRSGSLKRSGSRRSMKAGSVRSLALQPDPEQGETNSAFYCPVPTAGSPTEVLANRFQAWRKILKDLITFFREIQTHYEHRSKSLIRLGNVLNNTSTPPGFLSDGGLDEALQVLRNYNKQAIVESNKAREIEEDVILALTGLRSDLHQKIKEIKNLSGDFKNSVDKEMEATRRAVNSLQDILGKTELDPAMTTGKEDPYLLRLAVDRQLERQIDEENYLHQAYLNLESSGRELESIVVGEIQKSYNAYAGILKRESDVAYGAIEELRIGPISMPKDTEWNSFIRKDEQFVDPDVPMRSAEFIHYPGRDHHACQEIRAGLLERKSKYLKSYSAGWYVLSPTHLHEFKSADKGQGPVMSLYLPEQKLGSHSTEGSSSNKFILKGRQTGTMHRGHTWVFRAESHDTMMAWYEDIKMLTERTPEERTNFLRGHGRSYSRSSGRSSISSDGVNDDEEPPFSASVAYVNQPPRQDGLPRRPSGGRFPSDLQVNAQRGLQVPVSPLSVSSGNDENGIIDAGAATTLPGSAIEQRNRTREPNPSDREGPTLTTHQGDYTYANPNRSQVHDFHNNMGGQPLANPYMVGNQDDGGIQGYSEQTDSRRISHPDMTLLASRNHDADEQNLRHGQRRVDSDIRDCPVSTGAQQAMLTPEVQSGMHNSIASASAQHPSHAMPRTVTIGQMGNNSDGDVFQDRTRPNIEGMRNDSVPTISNLHIPGEYPKDSSQSRLT</sequence>
<organism evidence="4 5">
    <name type="scientific">Sordaria macrospora</name>
    <dbReference type="NCBI Taxonomy" id="5147"/>
    <lineage>
        <taxon>Eukaryota</taxon>
        <taxon>Fungi</taxon>
        <taxon>Dikarya</taxon>
        <taxon>Ascomycota</taxon>
        <taxon>Pezizomycotina</taxon>
        <taxon>Sordariomycetes</taxon>
        <taxon>Sordariomycetidae</taxon>
        <taxon>Sordariales</taxon>
        <taxon>Sordariaceae</taxon>
        <taxon>Sordaria</taxon>
    </lineage>
</organism>
<dbReference type="Gene3D" id="2.30.29.30">
    <property type="entry name" value="Pleckstrin-homology domain (PH domain)/Phosphotyrosine-binding domain (PTB)"/>
    <property type="match status" value="1"/>
</dbReference>
<dbReference type="EMBL" id="NMPR01000094">
    <property type="protein sequence ID" value="KAA8630792.1"/>
    <property type="molecule type" value="Genomic_DNA"/>
</dbReference>
<gene>
    <name evidence="4" type="ORF">SMACR_08315</name>
</gene>
<comment type="caution">
    <text evidence="4">The sequence shown here is derived from an EMBL/GenBank/DDBJ whole genome shotgun (WGS) entry which is preliminary data.</text>
</comment>
<evidence type="ECO:0000256" key="2">
    <source>
        <dbReference type="SAM" id="MobiDB-lite"/>
    </source>
</evidence>
<dbReference type="InterPro" id="IPR046869">
    <property type="entry name" value="SLM1/RGC1-like_PH"/>
</dbReference>
<name>A0A8S8ZR93_SORMA</name>
<dbReference type="AlphaFoldDB" id="A0A8S8ZR93"/>
<dbReference type="PROSITE" id="PS50003">
    <property type="entry name" value="PH_DOMAIN"/>
    <property type="match status" value="1"/>
</dbReference>
<dbReference type="Gene3D" id="1.20.1270.60">
    <property type="entry name" value="Arfaptin homology (AH) domain/BAR domain"/>
    <property type="match status" value="1"/>
</dbReference>
<feature type="region of interest" description="Disordered" evidence="2">
    <location>
        <begin position="812"/>
        <end position="860"/>
    </location>
</feature>
<dbReference type="InterPro" id="IPR011993">
    <property type="entry name" value="PH-like_dom_sf"/>
</dbReference>